<sequence length="136" mass="15097">MTYAMLKPPKHFEELVTAHFRQNGSAILTACKAYMDGRARVGELAGNGSSRTTSVSSKFKTSMDVIYPKLLMLLAKIEASVESFEQQLKEERLCDPAVIAKPMIVKKKIGFAKNIFKVVRKLLKSSKKQNASKSVS</sequence>
<keyword evidence="1" id="KW-0808">Transferase</keyword>
<dbReference type="AlphaFoldDB" id="A0A7J7NUN5"/>
<dbReference type="PANTHER" id="PTHR46116:SF41">
    <property type="entry name" value="UBIQUITIN-CONJUGATING ENZYME E2 25-RELATED"/>
    <property type="match status" value="1"/>
</dbReference>
<evidence type="ECO:0000256" key="1">
    <source>
        <dbReference type="ARBA" id="ARBA00022679"/>
    </source>
</evidence>
<gene>
    <name evidence="3" type="ORF">GIB67_014718</name>
</gene>
<reference evidence="3 4" key="1">
    <citation type="journal article" date="2020" name="IScience">
        <title>Genome Sequencing of the Endangered Kingdonia uniflora (Circaeasteraceae, Ranunculales) Reveals Potential Mechanisms of Evolutionary Specialization.</title>
        <authorList>
            <person name="Sun Y."/>
            <person name="Deng T."/>
            <person name="Zhang A."/>
            <person name="Moore M.J."/>
            <person name="Landis J.B."/>
            <person name="Lin N."/>
            <person name="Zhang H."/>
            <person name="Zhang X."/>
            <person name="Huang J."/>
            <person name="Zhang X."/>
            <person name="Sun H."/>
            <person name="Wang H."/>
        </authorList>
    </citation>
    <scope>NUCLEOTIDE SEQUENCE [LARGE SCALE GENOMIC DNA]</scope>
    <source>
        <strain evidence="3">TB1705</strain>
        <tissue evidence="3">Leaf</tissue>
    </source>
</reference>
<proteinExistence type="predicted"/>
<dbReference type="PANTHER" id="PTHR46116">
    <property type="entry name" value="(E3-INDEPENDENT) E2 UBIQUITIN-CONJUGATING ENZYME"/>
    <property type="match status" value="1"/>
</dbReference>
<dbReference type="GO" id="GO:0061631">
    <property type="term" value="F:ubiquitin conjugating enzyme activity"/>
    <property type="evidence" value="ECO:0007669"/>
    <property type="project" value="TreeGrafter"/>
</dbReference>
<organism evidence="3 4">
    <name type="scientific">Kingdonia uniflora</name>
    <dbReference type="NCBI Taxonomy" id="39325"/>
    <lineage>
        <taxon>Eukaryota</taxon>
        <taxon>Viridiplantae</taxon>
        <taxon>Streptophyta</taxon>
        <taxon>Embryophyta</taxon>
        <taxon>Tracheophyta</taxon>
        <taxon>Spermatophyta</taxon>
        <taxon>Magnoliopsida</taxon>
        <taxon>Ranunculales</taxon>
        <taxon>Circaeasteraceae</taxon>
        <taxon>Kingdonia</taxon>
    </lineage>
</organism>
<keyword evidence="2" id="KW-0833">Ubl conjugation pathway</keyword>
<dbReference type="Gene3D" id="3.10.110.10">
    <property type="entry name" value="Ubiquitin Conjugating Enzyme"/>
    <property type="match status" value="1"/>
</dbReference>
<keyword evidence="4" id="KW-1185">Reference proteome</keyword>
<evidence type="ECO:0000256" key="2">
    <source>
        <dbReference type="ARBA" id="ARBA00022786"/>
    </source>
</evidence>
<dbReference type="OrthoDB" id="47801at2759"/>
<comment type="caution">
    <text evidence="3">The sequence shown here is derived from an EMBL/GenBank/DDBJ whole genome shotgun (WGS) entry which is preliminary data.</text>
</comment>
<accession>A0A7J7NUN5</accession>
<protein>
    <submittedName>
        <fullName evidence="3">Uncharacterized protein</fullName>
    </submittedName>
</protein>
<evidence type="ECO:0000313" key="4">
    <source>
        <dbReference type="Proteomes" id="UP000541444"/>
    </source>
</evidence>
<name>A0A7J7NUN5_9MAGN</name>
<dbReference type="InterPro" id="IPR016135">
    <property type="entry name" value="UBQ-conjugating_enzyme/RWD"/>
</dbReference>
<dbReference type="Proteomes" id="UP000541444">
    <property type="component" value="Unassembled WGS sequence"/>
</dbReference>
<dbReference type="EMBL" id="JACGCM010000554">
    <property type="protein sequence ID" value="KAF6170901.1"/>
    <property type="molecule type" value="Genomic_DNA"/>
</dbReference>
<evidence type="ECO:0000313" key="3">
    <source>
        <dbReference type="EMBL" id="KAF6170901.1"/>
    </source>
</evidence>